<protein>
    <submittedName>
        <fullName evidence="1">Uncharacterized protein</fullName>
    </submittedName>
</protein>
<dbReference type="OrthoDB" id="1191258at2"/>
<name>A0A4S8HGF4_9BACT</name>
<dbReference type="AlphaFoldDB" id="A0A4S8HGF4"/>
<accession>A0A4S8HGF4</accession>
<organism evidence="1 2">
    <name type="scientific">Niastella caeni</name>
    <dbReference type="NCBI Taxonomy" id="2569763"/>
    <lineage>
        <taxon>Bacteria</taxon>
        <taxon>Pseudomonadati</taxon>
        <taxon>Bacteroidota</taxon>
        <taxon>Chitinophagia</taxon>
        <taxon>Chitinophagales</taxon>
        <taxon>Chitinophagaceae</taxon>
        <taxon>Niastella</taxon>
    </lineage>
</organism>
<proteinExistence type="predicted"/>
<reference evidence="1 2" key="1">
    <citation type="submission" date="2019-04" db="EMBL/GenBank/DDBJ databases">
        <title>Niastella caeni sp. nov., isolated from activated sludge.</title>
        <authorList>
            <person name="Sheng M."/>
        </authorList>
    </citation>
    <scope>NUCLEOTIDE SEQUENCE [LARGE SCALE GENOMIC DNA]</scope>
    <source>
        <strain evidence="1 2">HX-2-15</strain>
    </source>
</reference>
<evidence type="ECO:0000313" key="1">
    <source>
        <dbReference type="EMBL" id="THU34230.1"/>
    </source>
</evidence>
<dbReference type="Proteomes" id="UP000306918">
    <property type="component" value="Unassembled WGS sequence"/>
</dbReference>
<gene>
    <name evidence="1" type="ORF">FAM09_24745</name>
</gene>
<keyword evidence="2" id="KW-1185">Reference proteome</keyword>
<sequence>MSKNFTINIPTKPYLAKYIASRYGHPVMLNNNTLLGIVVLSLLQKKVCTHLNLRDQHLQFRTFTTQITFLAPWRYMSHFGVDLSDDQIIQLNRAWDSQFDEELYYHCLRSINHASRYKGYNEAIEQFAENHGIIIGVDTTFECLKKTEYRFRRTLEENLSRNVLSIQDCKIQQEKKLSRNVPSKNVTNPPSLFD</sequence>
<evidence type="ECO:0000313" key="2">
    <source>
        <dbReference type="Proteomes" id="UP000306918"/>
    </source>
</evidence>
<dbReference type="EMBL" id="STFF01000008">
    <property type="protein sequence ID" value="THU34230.1"/>
    <property type="molecule type" value="Genomic_DNA"/>
</dbReference>
<comment type="caution">
    <text evidence="1">The sequence shown here is derived from an EMBL/GenBank/DDBJ whole genome shotgun (WGS) entry which is preliminary data.</text>
</comment>
<dbReference type="RefSeq" id="WP_136579846.1">
    <property type="nucleotide sequence ID" value="NZ_STFF01000008.1"/>
</dbReference>